<accession>A0ABV8MNQ6</accession>
<dbReference type="RefSeq" id="WP_378163731.1">
    <property type="nucleotide sequence ID" value="NZ_JBHSBU010000001.1"/>
</dbReference>
<name>A0ABV8MNQ6_9NEIS</name>
<gene>
    <name evidence="1" type="ORF">ACFOW7_10080</name>
</gene>
<evidence type="ECO:0000313" key="2">
    <source>
        <dbReference type="Proteomes" id="UP001595791"/>
    </source>
</evidence>
<sequence>MLASKRPVTLFFVRTVELPKTFPDSFIRQYLFTGPKMKCRHEEGGGLGNLAGVEGGFSHARVIHRFTDFPPVAYPAELIFWQA</sequence>
<dbReference type="Proteomes" id="UP001595791">
    <property type="component" value="Unassembled WGS sequence"/>
</dbReference>
<dbReference type="EMBL" id="JBHSBU010000001">
    <property type="protein sequence ID" value="MFC4159694.1"/>
    <property type="molecule type" value="Genomic_DNA"/>
</dbReference>
<reference evidence="2" key="1">
    <citation type="journal article" date="2019" name="Int. J. Syst. Evol. Microbiol.">
        <title>The Global Catalogue of Microorganisms (GCM) 10K type strain sequencing project: providing services to taxonomists for standard genome sequencing and annotation.</title>
        <authorList>
            <consortium name="The Broad Institute Genomics Platform"/>
            <consortium name="The Broad Institute Genome Sequencing Center for Infectious Disease"/>
            <person name="Wu L."/>
            <person name="Ma J."/>
        </authorList>
    </citation>
    <scope>NUCLEOTIDE SEQUENCE [LARGE SCALE GENOMIC DNA]</scope>
    <source>
        <strain evidence="2">LMG 29894</strain>
    </source>
</reference>
<proteinExistence type="predicted"/>
<keyword evidence="2" id="KW-1185">Reference proteome</keyword>
<organism evidence="1 2">
    <name type="scientific">Chitinimonas lacunae</name>
    <dbReference type="NCBI Taxonomy" id="1963018"/>
    <lineage>
        <taxon>Bacteria</taxon>
        <taxon>Pseudomonadati</taxon>
        <taxon>Pseudomonadota</taxon>
        <taxon>Betaproteobacteria</taxon>
        <taxon>Neisseriales</taxon>
        <taxon>Chitinibacteraceae</taxon>
        <taxon>Chitinimonas</taxon>
    </lineage>
</organism>
<evidence type="ECO:0000313" key="1">
    <source>
        <dbReference type="EMBL" id="MFC4159694.1"/>
    </source>
</evidence>
<protein>
    <submittedName>
        <fullName evidence="1">Uncharacterized protein</fullName>
    </submittedName>
</protein>
<comment type="caution">
    <text evidence="1">The sequence shown here is derived from an EMBL/GenBank/DDBJ whole genome shotgun (WGS) entry which is preliminary data.</text>
</comment>